<keyword evidence="7" id="KW-0804">Transcription</keyword>
<dbReference type="SMART" id="SM00342">
    <property type="entry name" value="HTH_ARAC"/>
    <property type="match status" value="1"/>
</dbReference>
<keyword evidence="3 8" id="KW-0597">Phosphoprotein</keyword>
<dbReference type="PROSITE" id="PS50110">
    <property type="entry name" value="RESPONSE_REGULATORY"/>
    <property type="match status" value="1"/>
</dbReference>
<dbReference type="Proteomes" id="UP001164909">
    <property type="component" value="Chromosome"/>
</dbReference>
<dbReference type="InterPro" id="IPR001789">
    <property type="entry name" value="Sig_transdc_resp-reg_receiver"/>
</dbReference>
<dbReference type="InterPro" id="IPR018060">
    <property type="entry name" value="HTH_AraC"/>
</dbReference>
<dbReference type="InterPro" id="IPR018062">
    <property type="entry name" value="HTH_AraC-typ_CS"/>
</dbReference>
<dbReference type="PROSITE" id="PS01124">
    <property type="entry name" value="HTH_ARAC_FAMILY_2"/>
    <property type="match status" value="1"/>
</dbReference>
<feature type="domain" description="HTH araC/xylS-type" evidence="9">
    <location>
        <begin position="399"/>
        <end position="497"/>
    </location>
</feature>
<dbReference type="SMART" id="SM00448">
    <property type="entry name" value="REC"/>
    <property type="match status" value="1"/>
</dbReference>
<keyword evidence="5" id="KW-0805">Transcription regulation</keyword>
<protein>
    <submittedName>
        <fullName evidence="11">Response regulator</fullName>
    </submittedName>
</protein>
<dbReference type="SUPFAM" id="SSF52172">
    <property type="entry name" value="CheY-like"/>
    <property type="match status" value="1"/>
</dbReference>
<dbReference type="Gene3D" id="1.10.10.60">
    <property type="entry name" value="Homeodomain-like"/>
    <property type="match status" value="2"/>
</dbReference>
<keyword evidence="2" id="KW-0963">Cytoplasm</keyword>
<keyword evidence="6" id="KW-0238">DNA-binding</keyword>
<evidence type="ECO:0000256" key="3">
    <source>
        <dbReference type="ARBA" id="ARBA00022553"/>
    </source>
</evidence>
<dbReference type="PANTHER" id="PTHR42713:SF3">
    <property type="entry name" value="TRANSCRIPTIONAL REGULATORY PROTEIN HPTR"/>
    <property type="match status" value="1"/>
</dbReference>
<evidence type="ECO:0000256" key="6">
    <source>
        <dbReference type="ARBA" id="ARBA00023125"/>
    </source>
</evidence>
<organism evidence="11 12">
    <name type="scientific">Caldicellulosiruptor morganii</name>
    <dbReference type="NCBI Taxonomy" id="1387555"/>
    <lineage>
        <taxon>Bacteria</taxon>
        <taxon>Bacillati</taxon>
        <taxon>Bacillota</taxon>
        <taxon>Bacillota incertae sedis</taxon>
        <taxon>Caldicellulosiruptorales</taxon>
        <taxon>Caldicellulosiruptoraceae</taxon>
        <taxon>Caldicellulosiruptor</taxon>
    </lineage>
</organism>
<dbReference type="RefSeq" id="WP_045168808.1">
    <property type="nucleotide sequence ID" value="NZ_CP113865.1"/>
</dbReference>
<dbReference type="Gene3D" id="3.40.50.2300">
    <property type="match status" value="1"/>
</dbReference>
<evidence type="ECO:0000256" key="1">
    <source>
        <dbReference type="ARBA" id="ARBA00004496"/>
    </source>
</evidence>
<dbReference type="Pfam" id="PF12833">
    <property type="entry name" value="HTH_18"/>
    <property type="match status" value="1"/>
</dbReference>
<dbReference type="PROSITE" id="PS00041">
    <property type="entry name" value="HTH_ARAC_FAMILY_1"/>
    <property type="match status" value="1"/>
</dbReference>
<evidence type="ECO:0000313" key="12">
    <source>
        <dbReference type="Proteomes" id="UP001164909"/>
    </source>
</evidence>
<evidence type="ECO:0000256" key="7">
    <source>
        <dbReference type="ARBA" id="ARBA00023163"/>
    </source>
</evidence>
<reference evidence="11" key="1">
    <citation type="submission" date="2022-12" db="EMBL/GenBank/DDBJ databases">
        <authorList>
            <person name="Bing R.G."/>
            <person name="Willard D.J."/>
            <person name="Manesh M.J.H."/>
            <person name="Laemthong T."/>
            <person name="Crosby J.R."/>
            <person name="Kelly R.M."/>
        </authorList>
    </citation>
    <scope>NUCLEOTIDE SEQUENCE</scope>
    <source>
        <strain evidence="11">DSM 8990</strain>
    </source>
</reference>
<comment type="subcellular location">
    <subcellularLocation>
        <location evidence="1">Cytoplasm</location>
    </subcellularLocation>
</comment>
<dbReference type="InterPro" id="IPR011006">
    <property type="entry name" value="CheY-like_superfamily"/>
</dbReference>
<keyword evidence="12" id="KW-1185">Reference proteome</keyword>
<evidence type="ECO:0000259" key="9">
    <source>
        <dbReference type="PROSITE" id="PS01124"/>
    </source>
</evidence>
<dbReference type="InterPro" id="IPR009057">
    <property type="entry name" value="Homeodomain-like_sf"/>
</dbReference>
<evidence type="ECO:0000256" key="5">
    <source>
        <dbReference type="ARBA" id="ARBA00023015"/>
    </source>
</evidence>
<sequence>MLYRVLIVEDEVFMREGLKNLIDWRELGFEIVGEAEDGLSAFEFLKDTQVDVLISDIKIPLLGGLDLIEKVKKEIKNPPEVIIISGYADFEYAKKAIQHGVVNYILKPIEEEELVDTLLKIKSKLKRRELIKEGENLSELEKGFKKTLENSNIKIENGIYVGIIYFKEMSNWLSLFLDEKIENMLSRIKECFEQLGKDGLIYEFSEIEGRYYTFATSEEDIKKAYQLIKNMLEFAKEVVFAFSRKITKLTQFYEAIYEAAYSLNFSLFYNHTGITFYSNNLPNSKEILYSKEYDRRLILAIEEDSRDLHKIIKEMMEDIKKERYQLDFLKTYLSFVVVSISSYFNKIGLNLEDYIEWFSGLKLEFSNVEEIEKVMIKFCEGILNKFKHWKISLSNGIMSELEKYIRENYNKNLTLKSVAQKFYLNPVYLGQLFKKHHGMYFNSYLQKIRIEEAKKLLMTTNMKIYEISQAVGYNDTDYFIQCFTKLCNMTPNQFRKKYRKA</sequence>
<dbReference type="EMBL" id="CP113865">
    <property type="protein sequence ID" value="WAM33664.1"/>
    <property type="molecule type" value="Genomic_DNA"/>
</dbReference>
<name>A0ABY7BLH8_9FIRM</name>
<evidence type="ECO:0000313" key="11">
    <source>
        <dbReference type="EMBL" id="WAM33664.1"/>
    </source>
</evidence>
<dbReference type="SUPFAM" id="SSF46689">
    <property type="entry name" value="Homeodomain-like"/>
    <property type="match status" value="2"/>
</dbReference>
<dbReference type="CDD" id="cd17536">
    <property type="entry name" value="REC_YesN-like"/>
    <property type="match status" value="1"/>
</dbReference>
<gene>
    <name evidence="11" type="ORF">OTK00_002186</name>
</gene>
<feature type="modified residue" description="4-aspartylphosphate" evidence="8">
    <location>
        <position position="56"/>
    </location>
</feature>
<evidence type="ECO:0000259" key="10">
    <source>
        <dbReference type="PROSITE" id="PS50110"/>
    </source>
</evidence>
<proteinExistence type="predicted"/>
<keyword evidence="4" id="KW-0902">Two-component regulatory system</keyword>
<dbReference type="PANTHER" id="PTHR42713">
    <property type="entry name" value="HISTIDINE KINASE-RELATED"/>
    <property type="match status" value="1"/>
</dbReference>
<dbReference type="Pfam" id="PF00072">
    <property type="entry name" value="Response_reg"/>
    <property type="match status" value="1"/>
</dbReference>
<dbReference type="InterPro" id="IPR051552">
    <property type="entry name" value="HptR"/>
</dbReference>
<evidence type="ECO:0000256" key="8">
    <source>
        <dbReference type="PROSITE-ProRule" id="PRU00169"/>
    </source>
</evidence>
<evidence type="ECO:0000256" key="2">
    <source>
        <dbReference type="ARBA" id="ARBA00022490"/>
    </source>
</evidence>
<evidence type="ECO:0000256" key="4">
    <source>
        <dbReference type="ARBA" id="ARBA00023012"/>
    </source>
</evidence>
<accession>A0ABY7BLH8</accession>
<feature type="domain" description="Response regulatory" evidence="10">
    <location>
        <begin position="4"/>
        <end position="122"/>
    </location>
</feature>